<dbReference type="SUPFAM" id="SSF53335">
    <property type="entry name" value="S-adenosyl-L-methionine-dependent methyltransferases"/>
    <property type="match status" value="1"/>
</dbReference>
<dbReference type="AlphaFoldDB" id="A0A537IS27"/>
<dbReference type="EMBL" id="VBAP01000063">
    <property type="protein sequence ID" value="TMI73852.1"/>
    <property type="molecule type" value="Genomic_DNA"/>
</dbReference>
<dbReference type="InterPro" id="IPR029063">
    <property type="entry name" value="SAM-dependent_MTases_sf"/>
</dbReference>
<keyword evidence="2" id="KW-0489">Methyltransferase</keyword>
<accession>A0A537IS27</accession>
<dbReference type="InterPro" id="IPR050508">
    <property type="entry name" value="Methyltransf_Superfamily"/>
</dbReference>
<proteinExistence type="predicted"/>
<dbReference type="GO" id="GO:0008168">
    <property type="term" value="F:methyltransferase activity"/>
    <property type="evidence" value="ECO:0007669"/>
    <property type="project" value="UniProtKB-KW"/>
</dbReference>
<organism evidence="2 3">
    <name type="scientific">Candidatus Segetimicrobium genomatis</name>
    <dbReference type="NCBI Taxonomy" id="2569760"/>
    <lineage>
        <taxon>Bacteria</taxon>
        <taxon>Bacillati</taxon>
        <taxon>Candidatus Sysuimicrobiota</taxon>
        <taxon>Candidatus Sysuimicrobiia</taxon>
        <taxon>Candidatus Sysuimicrobiales</taxon>
        <taxon>Candidatus Segetimicrobiaceae</taxon>
        <taxon>Candidatus Segetimicrobium</taxon>
    </lineage>
</organism>
<protein>
    <submittedName>
        <fullName evidence="2">Class I SAM-dependent methyltransferase</fullName>
    </submittedName>
</protein>
<dbReference type="InterPro" id="IPR041698">
    <property type="entry name" value="Methyltransf_25"/>
</dbReference>
<evidence type="ECO:0000259" key="1">
    <source>
        <dbReference type="Pfam" id="PF13649"/>
    </source>
</evidence>
<name>A0A537IS27_9BACT</name>
<dbReference type="CDD" id="cd02440">
    <property type="entry name" value="AdoMet_MTases"/>
    <property type="match status" value="1"/>
</dbReference>
<reference evidence="2 3" key="1">
    <citation type="journal article" date="2019" name="Nat. Microbiol.">
        <title>Mediterranean grassland soil C-N compound turnover is dependent on rainfall and depth, and is mediated by genomically divergent microorganisms.</title>
        <authorList>
            <person name="Diamond S."/>
            <person name="Andeer P.F."/>
            <person name="Li Z."/>
            <person name="Crits-Christoph A."/>
            <person name="Burstein D."/>
            <person name="Anantharaman K."/>
            <person name="Lane K.R."/>
            <person name="Thomas B.C."/>
            <person name="Pan C."/>
            <person name="Northen T.R."/>
            <person name="Banfield J.F."/>
        </authorList>
    </citation>
    <scope>NUCLEOTIDE SEQUENCE [LARGE SCALE GENOMIC DNA]</scope>
    <source>
        <strain evidence="2">NP_8</strain>
    </source>
</reference>
<dbReference type="GO" id="GO:0032259">
    <property type="term" value="P:methylation"/>
    <property type="evidence" value="ECO:0007669"/>
    <property type="project" value="UniProtKB-KW"/>
</dbReference>
<evidence type="ECO:0000313" key="2">
    <source>
        <dbReference type="EMBL" id="TMI73852.1"/>
    </source>
</evidence>
<dbReference type="Gene3D" id="3.40.50.150">
    <property type="entry name" value="Vaccinia Virus protein VP39"/>
    <property type="match status" value="1"/>
</dbReference>
<evidence type="ECO:0000313" key="3">
    <source>
        <dbReference type="Proteomes" id="UP000318834"/>
    </source>
</evidence>
<sequence>MNPAIAASAGRSSTTFARRNWLESSKKQNSLSKSGCGTRVMRYWSSCKDPGRISLRYYVGRSLVALSRLLRRVLDQIRRVVALPEQFALIIWTSSEIDRFARAGWNSCPVVRHYSRRDDWLDAAEKTLVESYCMKDGELLNVACGAGREALMLARRRLRVTACDWSPRMIAEARRRAQEANLPVRFAVADLTHDLPYPEKAFDYLFLTNIAYSYIFPRWRRVRFLRQAHSLLKPDGVFIISFATASGESRIPAGLLEWLFMRLRRWASFNREYEPGDRFAGDGFVHIFRFEELAQEFQEARFLVKEWLWEQCYAVLTKG</sequence>
<dbReference type="Pfam" id="PF13649">
    <property type="entry name" value="Methyltransf_25"/>
    <property type="match status" value="1"/>
</dbReference>
<comment type="caution">
    <text evidence="2">The sequence shown here is derived from an EMBL/GenBank/DDBJ whole genome shotgun (WGS) entry which is preliminary data.</text>
</comment>
<feature type="domain" description="Methyltransferase" evidence="1">
    <location>
        <begin position="140"/>
        <end position="236"/>
    </location>
</feature>
<keyword evidence="2" id="KW-0808">Transferase</keyword>
<dbReference type="Proteomes" id="UP000318834">
    <property type="component" value="Unassembled WGS sequence"/>
</dbReference>
<dbReference type="PANTHER" id="PTHR42912">
    <property type="entry name" value="METHYLTRANSFERASE"/>
    <property type="match status" value="1"/>
</dbReference>
<gene>
    <name evidence="2" type="ORF">E6H05_08780</name>
</gene>